<keyword evidence="1" id="KW-0472">Membrane</keyword>
<comment type="caution">
    <text evidence="2">The sequence shown here is derived from an EMBL/GenBank/DDBJ whole genome shotgun (WGS) entry which is preliminary data.</text>
</comment>
<proteinExistence type="predicted"/>
<dbReference type="EMBL" id="JTDY01007204">
    <property type="protein sequence ID" value="KOB65374.1"/>
    <property type="molecule type" value="Genomic_DNA"/>
</dbReference>
<keyword evidence="1" id="KW-1133">Transmembrane helix</keyword>
<name>A0A0L7KQU3_OPEBR</name>
<organism evidence="2 3">
    <name type="scientific">Operophtera brumata</name>
    <name type="common">Winter moth</name>
    <name type="synonym">Phalaena brumata</name>
    <dbReference type="NCBI Taxonomy" id="104452"/>
    <lineage>
        <taxon>Eukaryota</taxon>
        <taxon>Metazoa</taxon>
        <taxon>Ecdysozoa</taxon>
        <taxon>Arthropoda</taxon>
        <taxon>Hexapoda</taxon>
        <taxon>Insecta</taxon>
        <taxon>Pterygota</taxon>
        <taxon>Neoptera</taxon>
        <taxon>Endopterygota</taxon>
        <taxon>Lepidoptera</taxon>
        <taxon>Glossata</taxon>
        <taxon>Ditrysia</taxon>
        <taxon>Geometroidea</taxon>
        <taxon>Geometridae</taxon>
        <taxon>Larentiinae</taxon>
        <taxon>Operophtera</taxon>
    </lineage>
</organism>
<dbReference type="Proteomes" id="UP000037510">
    <property type="component" value="Unassembled WGS sequence"/>
</dbReference>
<protein>
    <submittedName>
        <fullName evidence="2">Uncharacterized protein</fullName>
    </submittedName>
</protein>
<accession>A0A0L7KQU3</accession>
<dbReference type="AlphaFoldDB" id="A0A0L7KQU3"/>
<evidence type="ECO:0000313" key="3">
    <source>
        <dbReference type="Proteomes" id="UP000037510"/>
    </source>
</evidence>
<gene>
    <name evidence="2" type="ORF">OBRU01_16918</name>
</gene>
<keyword evidence="3" id="KW-1185">Reference proteome</keyword>
<evidence type="ECO:0000256" key="1">
    <source>
        <dbReference type="SAM" id="Phobius"/>
    </source>
</evidence>
<keyword evidence="1" id="KW-0812">Transmembrane</keyword>
<evidence type="ECO:0000313" key="2">
    <source>
        <dbReference type="EMBL" id="KOB65374.1"/>
    </source>
</evidence>
<feature type="transmembrane region" description="Helical" evidence="1">
    <location>
        <begin position="29"/>
        <end position="53"/>
    </location>
</feature>
<sequence>MDRVLLYEEFRLIERSDNEVNIVWKGAHLLLFFLAFIFGSFCTFCFHMLMYLFDEKCVLFPKLLSITSVRHNVIYEFIPEDKEKADAVSAN</sequence>
<reference evidence="2 3" key="1">
    <citation type="journal article" date="2015" name="Genome Biol. Evol.">
        <title>The genome of winter moth (Operophtera brumata) provides a genomic perspective on sexual dimorphism and phenology.</title>
        <authorList>
            <person name="Derks M.F."/>
            <person name="Smit S."/>
            <person name="Salis L."/>
            <person name="Schijlen E."/>
            <person name="Bossers A."/>
            <person name="Mateman C."/>
            <person name="Pijl A.S."/>
            <person name="de Ridder D."/>
            <person name="Groenen M.A."/>
            <person name="Visser M.E."/>
            <person name="Megens H.J."/>
        </authorList>
    </citation>
    <scope>NUCLEOTIDE SEQUENCE [LARGE SCALE GENOMIC DNA]</scope>
    <source>
        <strain evidence="2">WM2013NL</strain>
        <tissue evidence="2">Head and thorax</tissue>
    </source>
</reference>